<dbReference type="InParanoid" id="B0DFL2"/>
<dbReference type="Proteomes" id="UP000001194">
    <property type="component" value="Unassembled WGS sequence"/>
</dbReference>
<name>B0DFL2_LACBS</name>
<gene>
    <name evidence="2" type="ORF">LACBIDRAFT_299859</name>
</gene>
<dbReference type="OrthoDB" id="3025911at2759"/>
<dbReference type="EMBL" id="DS547107">
    <property type="protein sequence ID" value="EDR06885.1"/>
    <property type="molecule type" value="Genomic_DNA"/>
</dbReference>
<protein>
    <submittedName>
        <fullName evidence="2">Predicted protein</fullName>
    </submittedName>
</protein>
<evidence type="ECO:0000313" key="3">
    <source>
        <dbReference type="Proteomes" id="UP000001194"/>
    </source>
</evidence>
<proteinExistence type="predicted"/>
<feature type="region of interest" description="Disordered" evidence="1">
    <location>
        <begin position="1"/>
        <end position="30"/>
    </location>
</feature>
<sequence length="374" mass="40776">MASILAGSEEQHEVCPPSPEGPPDGLGGKAVSTTCGPSLHHFASTNGFNIVQIGAADPSGPRYSCVFPHKIYYLDSYALSHPVYYRLYTKNGPIMSNNPIYANNPFISRTLSKSVAPPRTALSVKRHLCKIEGLQSALTRSTLLESLSSETALAESSRLAFGGYSGPGLNENDPIVLVVGVEDAEKRLASTAQSERLPEAVLPKPRYVYYRLYDEDGALASKMSFDAEDSSLGRIDTHSIAPPQTVSSMRSQIMRVEGFVNRTAQLFQDMEGEVLMNDKTHISLQAQVYPGHDEDEPITAVCSQEKAGVPQPENGVLVGPVDTSLLRQITGGATWNPDKNLQADWLPFKYREIMYTDGVKTTGYIKGRPPCKDH</sequence>
<evidence type="ECO:0000313" key="2">
    <source>
        <dbReference type="EMBL" id="EDR06885.1"/>
    </source>
</evidence>
<dbReference type="RefSeq" id="XP_001882732.1">
    <property type="nucleotide sequence ID" value="XM_001882697.1"/>
</dbReference>
<dbReference type="HOGENOM" id="CLU_033651_2_1_1"/>
<dbReference type="GeneID" id="6078362"/>
<evidence type="ECO:0000256" key="1">
    <source>
        <dbReference type="SAM" id="MobiDB-lite"/>
    </source>
</evidence>
<dbReference type="KEGG" id="lbc:LACBIDRAFT_299859"/>
<dbReference type="AlphaFoldDB" id="B0DFL2"/>
<organism evidence="3">
    <name type="scientific">Laccaria bicolor (strain S238N-H82 / ATCC MYA-4686)</name>
    <name type="common">Bicoloured deceiver</name>
    <name type="synonym">Laccaria laccata var. bicolor</name>
    <dbReference type="NCBI Taxonomy" id="486041"/>
    <lineage>
        <taxon>Eukaryota</taxon>
        <taxon>Fungi</taxon>
        <taxon>Dikarya</taxon>
        <taxon>Basidiomycota</taxon>
        <taxon>Agaricomycotina</taxon>
        <taxon>Agaricomycetes</taxon>
        <taxon>Agaricomycetidae</taxon>
        <taxon>Agaricales</taxon>
        <taxon>Agaricineae</taxon>
        <taxon>Hydnangiaceae</taxon>
        <taxon>Laccaria</taxon>
    </lineage>
</organism>
<keyword evidence="3" id="KW-1185">Reference proteome</keyword>
<reference evidence="2 3" key="1">
    <citation type="journal article" date="2008" name="Nature">
        <title>The genome of Laccaria bicolor provides insights into mycorrhizal symbiosis.</title>
        <authorList>
            <person name="Martin F."/>
            <person name="Aerts A."/>
            <person name="Ahren D."/>
            <person name="Brun A."/>
            <person name="Danchin E.G.J."/>
            <person name="Duchaussoy F."/>
            <person name="Gibon J."/>
            <person name="Kohler A."/>
            <person name="Lindquist E."/>
            <person name="Pereda V."/>
            <person name="Salamov A."/>
            <person name="Shapiro H.J."/>
            <person name="Wuyts J."/>
            <person name="Blaudez D."/>
            <person name="Buee M."/>
            <person name="Brokstein P."/>
            <person name="Canbaeck B."/>
            <person name="Cohen D."/>
            <person name="Courty P.E."/>
            <person name="Coutinho P.M."/>
            <person name="Delaruelle C."/>
            <person name="Detter J.C."/>
            <person name="Deveau A."/>
            <person name="DiFazio S."/>
            <person name="Duplessis S."/>
            <person name="Fraissinet-Tachet L."/>
            <person name="Lucic E."/>
            <person name="Frey-Klett P."/>
            <person name="Fourrey C."/>
            <person name="Feussner I."/>
            <person name="Gay G."/>
            <person name="Grimwood J."/>
            <person name="Hoegger P.J."/>
            <person name="Jain P."/>
            <person name="Kilaru S."/>
            <person name="Labbe J."/>
            <person name="Lin Y.C."/>
            <person name="Legue V."/>
            <person name="Le Tacon F."/>
            <person name="Marmeisse R."/>
            <person name="Melayah D."/>
            <person name="Montanini B."/>
            <person name="Muratet M."/>
            <person name="Nehls U."/>
            <person name="Niculita-Hirzel H."/>
            <person name="Oudot-Le Secq M.P."/>
            <person name="Peter M."/>
            <person name="Quesneville H."/>
            <person name="Rajashekar B."/>
            <person name="Reich M."/>
            <person name="Rouhier N."/>
            <person name="Schmutz J."/>
            <person name="Yin T."/>
            <person name="Chalot M."/>
            <person name="Henrissat B."/>
            <person name="Kuees U."/>
            <person name="Lucas S."/>
            <person name="Van de Peer Y."/>
            <person name="Podila G.K."/>
            <person name="Polle A."/>
            <person name="Pukkila P.J."/>
            <person name="Richardson P.M."/>
            <person name="Rouze P."/>
            <person name="Sanders I.R."/>
            <person name="Stajich J.E."/>
            <person name="Tunlid A."/>
            <person name="Tuskan G."/>
            <person name="Grigoriev I.V."/>
        </authorList>
    </citation>
    <scope>NUCLEOTIDE SEQUENCE [LARGE SCALE GENOMIC DNA]</scope>
    <source>
        <strain evidence="3">S238N-H82 / ATCC MYA-4686</strain>
    </source>
</reference>
<accession>B0DFL2</accession>